<evidence type="ECO:0000256" key="1">
    <source>
        <dbReference type="ARBA" id="ARBA00004498"/>
    </source>
</evidence>
<dbReference type="PANTHER" id="PTHR11841:SF1">
    <property type="entry name" value="REELIN"/>
    <property type="match status" value="1"/>
</dbReference>
<keyword evidence="11" id="KW-0130">Cell adhesion</keyword>
<keyword evidence="23" id="KW-1185">Reference proteome</keyword>
<evidence type="ECO:0000313" key="21">
    <source>
        <dbReference type="EMBL" id="CAF4580306.1"/>
    </source>
</evidence>
<dbReference type="GO" id="GO:0006508">
    <property type="term" value="P:proteolysis"/>
    <property type="evidence" value="ECO:0007669"/>
    <property type="project" value="UniProtKB-KW"/>
</dbReference>
<dbReference type="PROSITE" id="PS00022">
    <property type="entry name" value="EGF_1"/>
    <property type="match status" value="1"/>
</dbReference>
<dbReference type="GO" id="GO:0007155">
    <property type="term" value="P:cell adhesion"/>
    <property type="evidence" value="ECO:0007669"/>
    <property type="project" value="UniProtKB-KW"/>
</dbReference>
<evidence type="ECO:0000256" key="3">
    <source>
        <dbReference type="ARBA" id="ARBA00022525"/>
    </source>
</evidence>
<evidence type="ECO:0000313" key="23">
    <source>
        <dbReference type="Proteomes" id="UP000663873"/>
    </source>
</evidence>
<evidence type="ECO:0000256" key="10">
    <source>
        <dbReference type="ARBA" id="ARBA00022837"/>
    </source>
</evidence>
<comment type="similarity">
    <text evidence="12">Belongs to the reelin family.</text>
</comment>
<evidence type="ECO:0000259" key="16">
    <source>
        <dbReference type="PROSITE" id="PS00022"/>
    </source>
</evidence>
<keyword evidence="8" id="KW-0720">Serine protease</keyword>
<evidence type="ECO:0000313" key="20">
    <source>
        <dbReference type="EMBL" id="CAF4531816.1"/>
    </source>
</evidence>
<dbReference type="GO" id="GO:0001764">
    <property type="term" value="P:neuron migration"/>
    <property type="evidence" value="ECO:0007669"/>
    <property type="project" value="InterPro"/>
</dbReference>
<evidence type="ECO:0000256" key="12">
    <source>
        <dbReference type="ARBA" id="ARBA00023773"/>
    </source>
</evidence>
<evidence type="ECO:0000259" key="17">
    <source>
        <dbReference type="PROSITE" id="PS01186"/>
    </source>
</evidence>
<sequence length="249" mass="28202">MCMSNESNSFFLTSFSGTQFRWTGIQAEDVRWSMNSLFVGECAEYCNDRGLCTVSGCQCSMGYAGTYCEKYVGKQPIQTWFNETFDDLSAVGVSGSNSNNWIRLNGDGHIRHVCYANVNNHTNNYFSGQALHFGADCGCGGVEAITRELNITQAITISFAFHVMAKNNCITTTNNITVVLEWTYDEGISWSRLITMYNQERAQFFNITLPSDMMAITQTRNIGGVRFRWTQVERVVKDIYWAIDNIRLE</sequence>
<dbReference type="Proteomes" id="UP000663873">
    <property type="component" value="Unassembled WGS sequence"/>
</dbReference>
<dbReference type="InterPro" id="IPR000742">
    <property type="entry name" value="EGF"/>
</dbReference>
<keyword evidence="2" id="KW-0217">Developmental protein</keyword>
<evidence type="ECO:0000256" key="7">
    <source>
        <dbReference type="ARBA" id="ARBA00022801"/>
    </source>
</evidence>
<evidence type="ECO:0000313" key="19">
    <source>
        <dbReference type="EMBL" id="CAF4328803.1"/>
    </source>
</evidence>
<comment type="subcellular location">
    <subcellularLocation>
        <location evidence="1">Secreted</location>
        <location evidence="1">Extracellular space</location>
        <location evidence="1">Extracellular matrix</location>
    </subcellularLocation>
</comment>
<evidence type="ECO:0000256" key="2">
    <source>
        <dbReference type="ARBA" id="ARBA00022473"/>
    </source>
</evidence>
<dbReference type="InterPro" id="IPR049419">
    <property type="entry name" value="Reelin_subrepeat-B"/>
</dbReference>
<evidence type="ECO:0000313" key="22">
    <source>
        <dbReference type="Proteomes" id="UP000663862"/>
    </source>
</evidence>
<dbReference type="PANTHER" id="PTHR11841">
    <property type="entry name" value="REELIN"/>
    <property type="match status" value="1"/>
</dbReference>
<evidence type="ECO:0000256" key="13">
    <source>
        <dbReference type="ARBA" id="ARBA00023900"/>
    </source>
</evidence>
<dbReference type="GO" id="GO:0008236">
    <property type="term" value="F:serine-type peptidase activity"/>
    <property type="evidence" value="ECO:0007669"/>
    <property type="project" value="UniProtKB-KW"/>
</dbReference>
<evidence type="ECO:0000256" key="5">
    <source>
        <dbReference type="ARBA" id="ARBA00022670"/>
    </source>
</evidence>
<keyword evidence="5" id="KW-0645">Protease</keyword>
<evidence type="ECO:0000256" key="8">
    <source>
        <dbReference type="ARBA" id="ARBA00022825"/>
    </source>
</evidence>
<dbReference type="Proteomes" id="UP000663851">
    <property type="component" value="Unassembled WGS sequence"/>
</dbReference>
<dbReference type="EMBL" id="CAJOBS010000238">
    <property type="protein sequence ID" value="CAF4531816.1"/>
    <property type="molecule type" value="Genomic_DNA"/>
</dbReference>
<dbReference type="Gene3D" id="2.60.120.260">
    <property type="entry name" value="Galactose-binding domain-like"/>
    <property type="match status" value="2"/>
</dbReference>
<dbReference type="EMBL" id="CAJOBP010015258">
    <property type="protein sequence ID" value="CAF4580306.1"/>
    <property type="molecule type" value="Genomic_DNA"/>
</dbReference>
<reference evidence="19" key="1">
    <citation type="submission" date="2021-02" db="EMBL/GenBank/DDBJ databases">
        <authorList>
            <person name="Nowell W R."/>
        </authorList>
    </citation>
    <scope>NUCLEOTIDE SEQUENCE</scope>
</reference>
<evidence type="ECO:0000256" key="6">
    <source>
        <dbReference type="ARBA" id="ARBA00022723"/>
    </source>
</evidence>
<keyword evidence="6" id="KW-0479">Metal-binding</keyword>
<proteinExistence type="inferred from homology"/>
<evidence type="ECO:0000256" key="11">
    <source>
        <dbReference type="ARBA" id="ARBA00022889"/>
    </source>
</evidence>
<dbReference type="GO" id="GO:0070325">
    <property type="term" value="F:lipoprotein particle receptor binding"/>
    <property type="evidence" value="ECO:0007669"/>
    <property type="project" value="InterPro"/>
</dbReference>
<name>A0A820JMW8_9BILA</name>
<comment type="subunit">
    <text evidence="14">Oligomer of disulfide-linked homodimers.</text>
</comment>
<comment type="function">
    <text evidence="15">Extracellular matrix serine protease secreted by pioneer neurons that plays a role in layering of neurons in the cerebral cortex and cerebellum by coordinating cell positioning during neurodevelopment. Regulates microtubule function in neurons and neuronal migration. Binding to the extracellular domains of lipoprotein receptors VLDLR and LRP8/APOER2 induces tyrosine phosphorylation of DAB1 and modulation of TAU phosphorylation. Affects migration of sympathetic preganglionic neurons in the spinal cord, where it seems to act as a barrier to neuronal migration. Enzymatic activity is important for the modulation of cell adhesion.</text>
</comment>
<dbReference type="Pfam" id="PF21471">
    <property type="entry name" value="Reelin_subrepeat-B"/>
    <property type="match status" value="1"/>
</dbReference>
<gene>
    <name evidence="18" type="ORF">HFQ381_LOCUS1788</name>
    <name evidence="20" type="ORF">TOA249_LOCUS5780</name>
    <name evidence="19" type="ORF">TSG867_LOCUS8068</name>
    <name evidence="21" type="ORF">UJA718_LOCUS30613</name>
</gene>
<comment type="caution">
    <text evidence="19">The sequence shown here is derived from an EMBL/GenBank/DDBJ whole genome shotgun (WGS) entry which is preliminary data.</text>
</comment>
<evidence type="ECO:0000313" key="18">
    <source>
        <dbReference type="EMBL" id="CAF4112951.1"/>
    </source>
</evidence>
<dbReference type="Proteomes" id="UP000663862">
    <property type="component" value="Unassembled WGS sequence"/>
</dbReference>
<keyword evidence="10" id="KW-0106">Calcium</keyword>
<evidence type="ECO:0000256" key="4">
    <source>
        <dbReference type="ARBA" id="ARBA00022530"/>
    </source>
</evidence>
<organism evidence="19 22">
    <name type="scientific">Rotaria socialis</name>
    <dbReference type="NCBI Taxonomy" id="392032"/>
    <lineage>
        <taxon>Eukaryota</taxon>
        <taxon>Metazoa</taxon>
        <taxon>Spiralia</taxon>
        <taxon>Gnathifera</taxon>
        <taxon>Rotifera</taxon>
        <taxon>Eurotatoria</taxon>
        <taxon>Bdelloidea</taxon>
        <taxon>Philodinida</taxon>
        <taxon>Philodinidae</taxon>
        <taxon>Rotaria</taxon>
    </lineage>
</organism>
<dbReference type="InterPro" id="IPR034968">
    <property type="entry name" value="Reelin"/>
</dbReference>
<dbReference type="AlphaFoldDB" id="A0A820JMW8"/>
<dbReference type="GO" id="GO:0046872">
    <property type="term" value="F:metal ion binding"/>
    <property type="evidence" value="ECO:0007669"/>
    <property type="project" value="UniProtKB-KW"/>
</dbReference>
<keyword evidence="3" id="KW-0964">Secreted</keyword>
<keyword evidence="7" id="KW-0378">Hydrolase</keyword>
<dbReference type="GO" id="GO:0007417">
    <property type="term" value="P:central nervous system development"/>
    <property type="evidence" value="ECO:0007669"/>
    <property type="project" value="InterPro"/>
</dbReference>
<evidence type="ECO:0000256" key="15">
    <source>
        <dbReference type="ARBA" id="ARBA00046064"/>
    </source>
</evidence>
<feature type="domain" description="EGF-like" evidence="16 17">
    <location>
        <begin position="57"/>
        <end position="68"/>
    </location>
</feature>
<protein>
    <recommendedName>
        <fullName evidence="13">Reelin</fullName>
    </recommendedName>
</protein>
<keyword evidence="9" id="KW-0862">Zinc</keyword>
<keyword evidence="4" id="KW-0272">Extracellular matrix</keyword>
<dbReference type="EMBL" id="CAJOBO010000054">
    <property type="protein sequence ID" value="CAF4112951.1"/>
    <property type="molecule type" value="Genomic_DNA"/>
</dbReference>
<evidence type="ECO:0000256" key="9">
    <source>
        <dbReference type="ARBA" id="ARBA00022833"/>
    </source>
</evidence>
<dbReference type="EMBL" id="CAJOBQ010000327">
    <property type="protein sequence ID" value="CAF4328803.1"/>
    <property type="molecule type" value="Genomic_DNA"/>
</dbReference>
<dbReference type="Proteomes" id="UP000663838">
    <property type="component" value="Unassembled WGS sequence"/>
</dbReference>
<evidence type="ECO:0000256" key="14">
    <source>
        <dbReference type="ARBA" id="ARBA00044961"/>
    </source>
</evidence>
<dbReference type="PROSITE" id="PS01186">
    <property type="entry name" value="EGF_2"/>
    <property type="match status" value="1"/>
</dbReference>
<accession>A0A820JMW8</accession>